<keyword evidence="3" id="KW-1185">Reference proteome</keyword>
<keyword evidence="1" id="KW-0812">Transmembrane</keyword>
<dbReference type="RefSeq" id="WP_009725790.1">
    <property type="nucleotide sequence ID" value="NZ_APHR01000017.1"/>
</dbReference>
<sequence>MRKYLIAGLLVWMPLGITFLVVRAVVGFLDKLVLVLPDAYQPSNLFGFNIPGLGVLIAIALVLATGMFMANLLGRRLIHAWESVLARIPLVRSIYTGVKQVMEAVLAADAKSFRKVLLVEYPRKGVWSLAFMTSSDLGEVQDKTAADVVSVFVPTTPNPTSGFVLMVPEHEVIYLDMSVEDGLKMIISMGVVVPDNTLYRLKQQSGAAVQPDTERQ</sequence>
<dbReference type="EMBL" id="APHR01000017">
    <property type="protein sequence ID" value="EMR13634.1"/>
    <property type="molecule type" value="Genomic_DNA"/>
</dbReference>
<dbReference type="PANTHER" id="PTHR31876:SF26">
    <property type="entry name" value="PROTEIN LIKE COV 2"/>
    <property type="match status" value="1"/>
</dbReference>
<reference evidence="2 3" key="1">
    <citation type="journal article" date="2013" name="Genome Announc.">
        <title>Draft Genome Sequence of Methylophaga lonarensis MPLT, a Haloalkaliphilic (Non-Methane-Utilizing) Methylotroph.</title>
        <authorList>
            <person name="Shetty S.A."/>
            <person name="Marathe N.P."/>
            <person name="Munot H."/>
            <person name="Antony C.P."/>
            <person name="Dhotre D.P."/>
            <person name="Murrell J.C."/>
            <person name="Shouche Y.S."/>
        </authorList>
    </citation>
    <scope>NUCLEOTIDE SEQUENCE [LARGE SCALE GENOMIC DNA]</scope>
    <source>
        <strain evidence="2 3">MPL</strain>
    </source>
</reference>
<keyword evidence="1" id="KW-1133">Transmembrane helix</keyword>
<evidence type="ECO:0000256" key="1">
    <source>
        <dbReference type="SAM" id="Phobius"/>
    </source>
</evidence>
<organism evidence="2 3">
    <name type="scientific">Methylophaga lonarensis MPL</name>
    <dbReference type="NCBI Taxonomy" id="1286106"/>
    <lineage>
        <taxon>Bacteria</taxon>
        <taxon>Pseudomonadati</taxon>
        <taxon>Pseudomonadota</taxon>
        <taxon>Gammaproteobacteria</taxon>
        <taxon>Thiotrichales</taxon>
        <taxon>Piscirickettsiaceae</taxon>
        <taxon>Methylophaga</taxon>
    </lineage>
</organism>
<dbReference type="PANTHER" id="PTHR31876">
    <property type="entry name" value="COV-LIKE PROTEIN 1"/>
    <property type="match status" value="1"/>
</dbReference>
<feature type="transmembrane region" description="Helical" evidence="1">
    <location>
        <begin position="48"/>
        <end position="73"/>
    </location>
</feature>
<comment type="caution">
    <text evidence="2">The sequence shown here is derived from an EMBL/GenBank/DDBJ whole genome shotgun (WGS) entry which is preliminary data.</text>
</comment>
<dbReference type="AlphaFoldDB" id="M7PT39"/>
<name>M7PT39_9GAMM</name>
<evidence type="ECO:0000313" key="2">
    <source>
        <dbReference type="EMBL" id="EMR13634.1"/>
    </source>
</evidence>
<gene>
    <name evidence="2" type="ORF">MPL1_03830</name>
</gene>
<dbReference type="InterPro" id="IPR007462">
    <property type="entry name" value="COV1-like"/>
</dbReference>
<dbReference type="OrthoDB" id="9780267at2"/>
<dbReference type="Pfam" id="PF04367">
    <property type="entry name" value="DUF502"/>
    <property type="match status" value="1"/>
</dbReference>
<dbReference type="eggNOG" id="COG2928">
    <property type="taxonomic scope" value="Bacteria"/>
</dbReference>
<evidence type="ECO:0000313" key="3">
    <source>
        <dbReference type="Proteomes" id="UP000012019"/>
    </source>
</evidence>
<accession>M7PT39</accession>
<protein>
    <submittedName>
        <fullName evidence="2">Transporter</fullName>
    </submittedName>
</protein>
<keyword evidence="1" id="KW-0472">Membrane</keyword>
<proteinExistence type="predicted"/>
<dbReference type="PATRIC" id="fig|1286106.3.peg.767"/>
<dbReference type="Proteomes" id="UP000012019">
    <property type="component" value="Unassembled WGS sequence"/>
</dbReference>
<dbReference type="STRING" id="1286106.MPL1_03830"/>